<organism evidence="1 2">
    <name type="scientific">Artomyces pyxidatus</name>
    <dbReference type="NCBI Taxonomy" id="48021"/>
    <lineage>
        <taxon>Eukaryota</taxon>
        <taxon>Fungi</taxon>
        <taxon>Dikarya</taxon>
        <taxon>Basidiomycota</taxon>
        <taxon>Agaricomycotina</taxon>
        <taxon>Agaricomycetes</taxon>
        <taxon>Russulales</taxon>
        <taxon>Auriscalpiaceae</taxon>
        <taxon>Artomyces</taxon>
    </lineage>
</organism>
<reference evidence="1" key="2">
    <citation type="journal article" date="2022" name="New Phytol.">
        <title>Evolutionary transition to the ectomycorrhizal habit in the genomes of a hyperdiverse lineage of mushroom-forming fungi.</title>
        <authorList>
            <person name="Looney B."/>
            <person name="Miyauchi S."/>
            <person name="Morin E."/>
            <person name="Drula E."/>
            <person name="Courty P.E."/>
            <person name="Kohler A."/>
            <person name="Kuo A."/>
            <person name="LaButti K."/>
            <person name="Pangilinan J."/>
            <person name="Lipzen A."/>
            <person name="Riley R."/>
            <person name="Andreopoulos W."/>
            <person name="He G."/>
            <person name="Johnson J."/>
            <person name="Nolan M."/>
            <person name="Tritt A."/>
            <person name="Barry K.W."/>
            <person name="Grigoriev I.V."/>
            <person name="Nagy L.G."/>
            <person name="Hibbett D."/>
            <person name="Henrissat B."/>
            <person name="Matheny P.B."/>
            <person name="Labbe J."/>
            <person name="Martin F.M."/>
        </authorList>
    </citation>
    <scope>NUCLEOTIDE SEQUENCE</scope>
    <source>
        <strain evidence="1">HHB10654</strain>
    </source>
</reference>
<proteinExistence type="predicted"/>
<protein>
    <submittedName>
        <fullName evidence="1">Uncharacterized protein</fullName>
    </submittedName>
</protein>
<dbReference type="EMBL" id="MU277234">
    <property type="protein sequence ID" value="KAI0058541.1"/>
    <property type="molecule type" value="Genomic_DNA"/>
</dbReference>
<dbReference type="Proteomes" id="UP000814140">
    <property type="component" value="Unassembled WGS sequence"/>
</dbReference>
<evidence type="ECO:0000313" key="2">
    <source>
        <dbReference type="Proteomes" id="UP000814140"/>
    </source>
</evidence>
<sequence>MSLPPFHSRCTLHHPSDTITFAISRTIITATVVSCVPRDTYHELVVHTSRTRTTFIPDDTDLTLKIFDAGHDDPSSTSAASEAFDREVEAYASLTFLRGEDARQYTRSRGVRCCVPRFLGSGTLSYDADAGTSRAFSARSPRFILFERIWDALPISEARLRLSEADLFVLVSFVTFLATELGVIHHNTGGVLWSESRGFVLVDFERSLLREGGRVTVCAMGLRGKSWADLLAEELAVLTAMFITDVLYYRSKL</sequence>
<evidence type="ECO:0000313" key="1">
    <source>
        <dbReference type="EMBL" id="KAI0058541.1"/>
    </source>
</evidence>
<gene>
    <name evidence="1" type="ORF">BV25DRAFT_1228828</name>
</gene>
<name>A0ACB8SRK7_9AGAM</name>
<accession>A0ACB8SRK7</accession>
<comment type="caution">
    <text evidence="1">The sequence shown here is derived from an EMBL/GenBank/DDBJ whole genome shotgun (WGS) entry which is preliminary data.</text>
</comment>
<keyword evidence="2" id="KW-1185">Reference proteome</keyword>
<reference evidence="1" key="1">
    <citation type="submission" date="2021-03" db="EMBL/GenBank/DDBJ databases">
        <authorList>
            <consortium name="DOE Joint Genome Institute"/>
            <person name="Ahrendt S."/>
            <person name="Looney B.P."/>
            <person name="Miyauchi S."/>
            <person name="Morin E."/>
            <person name="Drula E."/>
            <person name="Courty P.E."/>
            <person name="Chicoki N."/>
            <person name="Fauchery L."/>
            <person name="Kohler A."/>
            <person name="Kuo A."/>
            <person name="Labutti K."/>
            <person name="Pangilinan J."/>
            <person name="Lipzen A."/>
            <person name="Riley R."/>
            <person name="Andreopoulos W."/>
            <person name="He G."/>
            <person name="Johnson J."/>
            <person name="Barry K.W."/>
            <person name="Grigoriev I.V."/>
            <person name="Nagy L."/>
            <person name="Hibbett D."/>
            <person name="Henrissat B."/>
            <person name="Matheny P.B."/>
            <person name="Labbe J."/>
            <person name="Martin F."/>
        </authorList>
    </citation>
    <scope>NUCLEOTIDE SEQUENCE</scope>
    <source>
        <strain evidence="1">HHB10654</strain>
    </source>
</reference>